<accession>A0A3Q4HGX9</accession>
<dbReference type="Pfam" id="PF00787">
    <property type="entry name" value="PX"/>
    <property type="match status" value="1"/>
</dbReference>
<dbReference type="InterPro" id="IPR036871">
    <property type="entry name" value="PX_dom_sf"/>
</dbReference>
<dbReference type="GO" id="GO:0005886">
    <property type="term" value="C:plasma membrane"/>
    <property type="evidence" value="ECO:0007669"/>
    <property type="project" value="TreeGrafter"/>
</dbReference>
<dbReference type="Ensembl" id="ENSNBRT00000021828.1">
    <property type="protein sequence ID" value="ENSNBRP00000021256.1"/>
    <property type="gene ID" value="ENSNBRG00000016290.1"/>
</dbReference>
<dbReference type="InterPro" id="IPR001683">
    <property type="entry name" value="PX_dom"/>
</dbReference>
<dbReference type="GO" id="GO:0035091">
    <property type="term" value="F:phosphatidylinositol binding"/>
    <property type="evidence" value="ECO:0007669"/>
    <property type="project" value="InterPro"/>
</dbReference>
<dbReference type="PANTHER" id="PTHR45827:SF2">
    <property type="entry name" value="SORTING NEXIN-9"/>
    <property type="match status" value="1"/>
</dbReference>
<feature type="domain" description="PX" evidence="1">
    <location>
        <begin position="1"/>
        <end position="150"/>
    </location>
</feature>
<dbReference type="Proteomes" id="UP000261580">
    <property type="component" value="Unassembled WGS sequence"/>
</dbReference>
<sequence length="150" mass="16974">LRDRQCEEVSVFLTPQSSDTSGGPSLFGYLQYHWVSISDSSLFLQTTNSPVNHRYKHFDWLYERLLEKFGSILPIPSLPDKQQTPLTLPVSPVLVGRFDDDFIRMRMEGLQAGWAESGCVFRSVMSSPLCSLIGQIADKLREALSQFTTL</sequence>
<proteinExistence type="predicted"/>
<dbReference type="GO" id="GO:0031410">
    <property type="term" value="C:cytoplasmic vesicle"/>
    <property type="evidence" value="ECO:0007669"/>
    <property type="project" value="TreeGrafter"/>
</dbReference>
<dbReference type="PROSITE" id="PS50195">
    <property type="entry name" value="PX"/>
    <property type="match status" value="1"/>
</dbReference>
<dbReference type="PANTHER" id="PTHR45827">
    <property type="entry name" value="SORTING NEXIN"/>
    <property type="match status" value="1"/>
</dbReference>
<dbReference type="GO" id="GO:0016197">
    <property type="term" value="P:endosomal transport"/>
    <property type="evidence" value="ECO:0007669"/>
    <property type="project" value="TreeGrafter"/>
</dbReference>
<dbReference type="SUPFAM" id="SSF64268">
    <property type="entry name" value="PX domain"/>
    <property type="match status" value="1"/>
</dbReference>
<dbReference type="GO" id="GO:0036089">
    <property type="term" value="P:cleavage furrow formation"/>
    <property type="evidence" value="ECO:0007669"/>
    <property type="project" value="TreeGrafter"/>
</dbReference>
<organism evidence="2 3">
    <name type="scientific">Neolamprologus brichardi</name>
    <name type="common">Fairy cichlid</name>
    <name type="synonym">Lamprologus brichardi</name>
    <dbReference type="NCBI Taxonomy" id="32507"/>
    <lineage>
        <taxon>Eukaryota</taxon>
        <taxon>Metazoa</taxon>
        <taxon>Chordata</taxon>
        <taxon>Craniata</taxon>
        <taxon>Vertebrata</taxon>
        <taxon>Euteleostomi</taxon>
        <taxon>Actinopterygii</taxon>
        <taxon>Neopterygii</taxon>
        <taxon>Teleostei</taxon>
        <taxon>Neoteleostei</taxon>
        <taxon>Acanthomorphata</taxon>
        <taxon>Ovalentaria</taxon>
        <taxon>Cichlomorphae</taxon>
        <taxon>Cichliformes</taxon>
        <taxon>Cichlidae</taxon>
        <taxon>African cichlids</taxon>
        <taxon>Pseudocrenilabrinae</taxon>
        <taxon>Lamprologini</taxon>
        <taxon>Neolamprologus</taxon>
    </lineage>
</organism>
<name>A0A3Q4HGX9_NEOBR</name>
<dbReference type="Gene3D" id="3.30.1520.10">
    <property type="entry name" value="Phox-like domain"/>
    <property type="match status" value="1"/>
</dbReference>
<dbReference type="GO" id="GO:0097320">
    <property type="term" value="P:plasma membrane tubulation"/>
    <property type="evidence" value="ECO:0007669"/>
    <property type="project" value="TreeGrafter"/>
</dbReference>
<keyword evidence="3" id="KW-1185">Reference proteome</keyword>
<evidence type="ECO:0000313" key="2">
    <source>
        <dbReference type="Ensembl" id="ENSNBRP00000021256.1"/>
    </source>
</evidence>
<dbReference type="GeneTree" id="ENSGT00940000156557"/>
<reference evidence="2" key="1">
    <citation type="submission" date="2025-08" db="UniProtKB">
        <authorList>
            <consortium name="Ensembl"/>
        </authorList>
    </citation>
    <scope>IDENTIFICATION</scope>
</reference>
<reference evidence="2" key="2">
    <citation type="submission" date="2025-09" db="UniProtKB">
        <authorList>
            <consortium name="Ensembl"/>
        </authorList>
    </citation>
    <scope>IDENTIFICATION</scope>
</reference>
<protein>
    <submittedName>
        <fullName evidence="2">Sorting nexin 9</fullName>
    </submittedName>
</protein>
<dbReference type="GO" id="GO:0006897">
    <property type="term" value="P:endocytosis"/>
    <property type="evidence" value="ECO:0007669"/>
    <property type="project" value="TreeGrafter"/>
</dbReference>
<evidence type="ECO:0000259" key="1">
    <source>
        <dbReference type="PROSITE" id="PS50195"/>
    </source>
</evidence>
<evidence type="ECO:0000313" key="3">
    <source>
        <dbReference type="Proteomes" id="UP000261580"/>
    </source>
</evidence>
<dbReference type="AlphaFoldDB" id="A0A3Q4HGX9"/>
<dbReference type="Bgee" id="ENSNBRG00000016290">
    <property type="expression patterns" value="Expressed in zone of skin and 7 other cell types or tissues"/>
</dbReference>